<reference evidence="1" key="2">
    <citation type="journal article" date="2020" name="Nat. Commun.">
        <title>Large-scale genome sequencing of mycorrhizal fungi provides insights into the early evolution of symbiotic traits.</title>
        <authorList>
            <person name="Miyauchi S."/>
            <person name="Kiss E."/>
            <person name="Kuo A."/>
            <person name="Drula E."/>
            <person name="Kohler A."/>
            <person name="Sanchez-Garcia M."/>
            <person name="Morin E."/>
            <person name="Andreopoulos B."/>
            <person name="Barry K.W."/>
            <person name="Bonito G."/>
            <person name="Buee M."/>
            <person name="Carver A."/>
            <person name="Chen C."/>
            <person name="Cichocki N."/>
            <person name="Clum A."/>
            <person name="Culley D."/>
            <person name="Crous P.W."/>
            <person name="Fauchery L."/>
            <person name="Girlanda M."/>
            <person name="Hayes R.D."/>
            <person name="Keri Z."/>
            <person name="LaButti K."/>
            <person name="Lipzen A."/>
            <person name="Lombard V."/>
            <person name="Magnuson J."/>
            <person name="Maillard F."/>
            <person name="Murat C."/>
            <person name="Nolan M."/>
            <person name="Ohm R.A."/>
            <person name="Pangilinan J."/>
            <person name="Pereira M.F."/>
            <person name="Perotto S."/>
            <person name="Peter M."/>
            <person name="Pfister S."/>
            <person name="Riley R."/>
            <person name="Sitrit Y."/>
            <person name="Stielow J.B."/>
            <person name="Szollosi G."/>
            <person name="Zifcakova L."/>
            <person name="Stursova M."/>
            <person name="Spatafora J.W."/>
            <person name="Tedersoo L."/>
            <person name="Vaario L.M."/>
            <person name="Yamada A."/>
            <person name="Yan M."/>
            <person name="Wang P."/>
            <person name="Xu J."/>
            <person name="Bruns T."/>
            <person name="Baldrian P."/>
            <person name="Vilgalys R."/>
            <person name="Dunand C."/>
            <person name="Henrissat B."/>
            <person name="Grigoriev I.V."/>
            <person name="Hibbett D."/>
            <person name="Nagy L.G."/>
            <person name="Martin F.M."/>
        </authorList>
    </citation>
    <scope>NUCLEOTIDE SEQUENCE</scope>
    <source>
        <strain evidence="1">P2</strain>
    </source>
</reference>
<protein>
    <submittedName>
        <fullName evidence="1">Uncharacterized protein</fullName>
    </submittedName>
</protein>
<name>A0ACB6ZMK9_THEGA</name>
<reference evidence="1" key="1">
    <citation type="submission" date="2019-10" db="EMBL/GenBank/DDBJ databases">
        <authorList>
            <consortium name="DOE Joint Genome Institute"/>
            <person name="Kuo A."/>
            <person name="Miyauchi S."/>
            <person name="Kiss E."/>
            <person name="Drula E."/>
            <person name="Kohler A."/>
            <person name="Sanchez-Garcia M."/>
            <person name="Andreopoulos B."/>
            <person name="Barry K.W."/>
            <person name="Bonito G."/>
            <person name="Buee M."/>
            <person name="Carver A."/>
            <person name="Chen C."/>
            <person name="Cichocki N."/>
            <person name="Clum A."/>
            <person name="Culley D."/>
            <person name="Crous P.W."/>
            <person name="Fauchery L."/>
            <person name="Girlanda M."/>
            <person name="Hayes R."/>
            <person name="Keri Z."/>
            <person name="Labutti K."/>
            <person name="Lipzen A."/>
            <person name="Lombard V."/>
            <person name="Magnuson J."/>
            <person name="Maillard F."/>
            <person name="Morin E."/>
            <person name="Murat C."/>
            <person name="Nolan M."/>
            <person name="Ohm R."/>
            <person name="Pangilinan J."/>
            <person name="Pereira M."/>
            <person name="Perotto S."/>
            <person name="Peter M."/>
            <person name="Riley R."/>
            <person name="Sitrit Y."/>
            <person name="Stielow B."/>
            <person name="Szollosi G."/>
            <person name="Zifcakova L."/>
            <person name="Stursova M."/>
            <person name="Spatafora J.W."/>
            <person name="Tedersoo L."/>
            <person name="Vaario L.-M."/>
            <person name="Yamada A."/>
            <person name="Yan M."/>
            <person name="Wang P."/>
            <person name="Xu J."/>
            <person name="Bruns T."/>
            <person name="Baldrian P."/>
            <person name="Vilgalys R."/>
            <person name="Henrissat B."/>
            <person name="Grigoriev I.V."/>
            <person name="Hibbett D."/>
            <person name="Nagy L.G."/>
            <person name="Martin F.M."/>
        </authorList>
    </citation>
    <scope>NUCLEOTIDE SEQUENCE</scope>
    <source>
        <strain evidence="1">P2</strain>
    </source>
</reference>
<keyword evidence="2" id="KW-1185">Reference proteome</keyword>
<gene>
    <name evidence="1" type="ORF">BDM02DRAFT_1402102</name>
</gene>
<organism evidence="1 2">
    <name type="scientific">Thelephora ganbajun</name>
    <name type="common">Ganba fungus</name>
    <dbReference type="NCBI Taxonomy" id="370292"/>
    <lineage>
        <taxon>Eukaryota</taxon>
        <taxon>Fungi</taxon>
        <taxon>Dikarya</taxon>
        <taxon>Basidiomycota</taxon>
        <taxon>Agaricomycotina</taxon>
        <taxon>Agaricomycetes</taxon>
        <taxon>Thelephorales</taxon>
        <taxon>Thelephoraceae</taxon>
        <taxon>Thelephora</taxon>
    </lineage>
</organism>
<dbReference type="Proteomes" id="UP000886501">
    <property type="component" value="Unassembled WGS sequence"/>
</dbReference>
<comment type="caution">
    <text evidence="1">The sequence shown here is derived from an EMBL/GenBank/DDBJ whole genome shotgun (WGS) entry which is preliminary data.</text>
</comment>
<evidence type="ECO:0000313" key="1">
    <source>
        <dbReference type="EMBL" id="KAF9650558.1"/>
    </source>
</evidence>
<dbReference type="EMBL" id="MU117984">
    <property type="protein sequence ID" value="KAF9650558.1"/>
    <property type="molecule type" value="Genomic_DNA"/>
</dbReference>
<sequence>MCHTPFFITIPLRHLYLLCYLYHFGQCSVLTSASSLLLHLRPVLSLCGLFGLLWIDIRYYSNRNQSRCVSNPREIKYSRRSLSKPSFRLYRETQVSGYWIHALINTVGTVPSVGVATIRPDLRPRNKGRCSHHLCILLLTIPRAESSDIASDKARYSEE</sequence>
<accession>A0ACB6ZMK9</accession>
<evidence type="ECO:0000313" key="2">
    <source>
        <dbReference type="Proteomes" id="UP000886501"/>
    </source>
</evidence>
<proteinExistence type="predicted"/>